<dbReference type="Pfam" id="PF02630">
    <property type="entry name" value="SCO1-SenC"/>
    <property type="match status" value="1"/>
</dbReference>
<dbReference type="Proteomes" id="UP000672934">
    <property type="component" value="Unassembled WGS sequence"/>
</dbReference>
<keyword evidence="4" id="KW-1015">Disulfide bond</keyword>
<dbReference type="SUPFAM" id="SSF52833">
    <property type="entry name" value="Thioredoxin-like"/>
    <property type="match status" value="1"/>
</dbReference>
<feature type="binding site" evidence="3">
    <location>
        <position position="88"/>
    </location>
    <ligand>
        <name>Cu cation</name>
        <dbReference type="ChEBI" id="CHEBI:23378"/>
    </ligand>
</feature>
<comment type="similarity">
    <text evidence="1">Belongs to the SCO1/2 family.</text>
</comment>
<keyword evidence="3" id="KW-0479">Metal-binding</keyword>
<dbReference type="Gene3D" id="3.40.30.10">
    <property type="entry name" value="Glutaredoxin"/>
    <property type="match status" value="1"/>
</dbReference>
<evidence type="ECO:0000259" key="5">
    <source>
        <dbReference type="PROSITE" id="PS51352"/>
    </source>
</evidence>
<evidence type="ECO:0000256" key="4">
    <source>
        <dbReference type="PIRSR" id="PIRSR603782-2"/>
    </source>
</evidence>
<keyword evidence="7" id="KW-1185">Reference proteome</keyword>
<feature type="domain" description="Thioredoxin" evidence="5">
    <location>
        <begin position="44"/>
        <end position="208"/>
    </location>
</feature>
<accession>A0A916IRM2</accession>
<dbReference type="InterPro" id="IPR013766">
    <property type="entry name" value="Thioredoxin_domain"/>
</dbReference>
<reference evidence="6" key="1">
    <citation type="submission" date="2021-03" db="EMBL/GenBank/DDBJ databases">
        <authorList>
            <person name="Peeters C."/>
        </authorList>
    </citation>
    <scope>NUCLEOTIDE SEQUENCE</scope>
    <source>
        <strain evidence="6">LMG 31506</strain>
    </source>
</reference>
<evidence type="ECO:0000313" key="6">
    <source>
        <dbReference type="EMBL" id="CAG2135431.1"/>
    </source>
</evidence>
<dbReference type="InterPro" id="IPR003782">
    <property type="entry name" value="SCO1/SenC"/>
</dbReference>
<keyword evidence="2 3" id="KW-0186">Copper</keyword>
<comment type="caution">
    <text evidence="6">The sequence shown here is derived from an EMBL/GenBank/DDBJ whole genome shotgun (WGS) entry which is preliminary data.</text>
</comment>
<dbReference type="RefSeq" id="WP_211946517.1">
    <property type="nucleotide sequence ID" value="NZ_CAJPUY010000004.1"/>
</dbReference>
<evidence type="ECO:0000256" key="1">
    <source>
        <dbReference type="ARBA" id="ARBA00010996"/>
    </source>
</evidence>
<protein>
    <recommendedName>
        <fullName evidence="5">Thioredoxin domain-containing protein</fullName>
    </recommendedName>
</protein>
<evidence type="ECO:0000256" key="3">
    <source>
        <dbReference type="PIRSR" id="PIRSR603782-1"/>
    </source>
</evidence>
<dbReference type="GO" id="GO:0046872">
    <property type="term" value="F:metal ion binding"/>
    <property type="evidence" value="ECO:0007669"/>
    <property type="project" value="UniProtKB-KW"/>
</dbReference>
<dbReference type="PROSITE" id="PS51352">
    <property type="entry name" value="THIOREDOXIN_2"/>
    <property type="match status" value="1"/>
</dbReference>
<proteinExistence type="inferred from homology"/>
<feature type="disulfide bond" description="Redox-active" evidence="4">
    <location>
        <begin position="84"/>
        <end position="88"/>
    </location>
</feature>
<gene>
    <name evidence="6" type="ORF">LMG31506_01547</name>
</gene>
<sequence length="208" mass="22316">MSGGWRGTLVATALVSALALFAFAHVTRGFRVVTSDGARQYDLARAPLALPGIELADASGRRFPLREPGSAQRQTLVTFLYTHCLTVCRSSASGQAYLQAELVARGLAGRYRLLAISFDPGRDTPDVLSAYARKQGADPAVWRMATVADAADLPALLKAFGIVVLPDGRGDYVHNAAHFLIDAQGRLARAYDIDRPDAVLADIVHAQR</sequence>
<feature type="binding site" evidence="3">
    <location>
        <position position="84"/>
    </location>
    <ligand>
        <name>Cu cation</name>
        <dbReference type="ChEBI" id="CHEBI:23378"/>
    </ligand>
</feature>
<name>A0A916IRM2_9BURK</name>
<evidence type="ECO:0000256" key="2">
    <source>
        <dbReference type="ARBA" id="ARBA00023008"/>
    </source>
</evidence>
<dbReference type="PANTHER" id="PTHR12151">
    <property type="entry name" value="ELECTRON TRANSPORT PROTIN SCO1/SENC FAMILY MEMBER"/>
    <property type="match status" value="1"/>
</dbReference>
<feature type="binding site" evidence="3">
    <location>
        <position position="174"/>
    </location>
    <ligand>
        <name>Cu cation</name>
        <dbReference type="ChEBI" id="CHEBI:23378"/>
    </ligand>
</feature>
<dbReference type="EMBL" id="CAJPUY010000004">
    <property type="protein sequence ID" value="CAG2135431.1"/>
    <property type="molecule type" value="Genomic_DNA"/>
</dbReference>
<dbReference type="InterPro" id="IPR036249">
    <property type="entry name" value="Thioredoxin-like_sf"/>
</dbReference>
<dbReference type="CDD" id="cd02968">
    <property type="entry name" value="SCO"/>
    <property type="match status" value="1"/>
</dbReference>
<dbReference type="PANTHER" id="PTHR12151:SF25">
    <property type="entry name" value="LINALOOL DEHYDRATASE_ISOMERASE DOMAIN-CONTAINING PROTEIN"/>
    <property type="match status" value="1"/>
</dbReference>
<evidence type="ECO:0000313" key="7">
    <source>
        <dbReference type="Proteomes" id="UP000672934"/>
    </source>
</evidence>
<dbReference type="AlphaFoldDB" id="A0A916IRM2"/>
<organism evidence="6 7">
    <name type="scientific">Cupriavidus yeoncheonensis</name>
    <dbReference type="NCBI Taxonomy" id="1462994"/>
    <lineage>
        <taxon>Bacteria</taxon>
        <taxon>Pseudomonadati</taxon>
        <taxon>Pseudomonadota</taxon>
        <taxon>Betaproteobacteria</taxon>
        <taxon>Burkholderiales</taxon>
        <taxon>Burkholderiaceae</taxon>
        <taxon>Cupriavidus</taxon>
    </lineage>
</organism>